<sequence>MPMLRSLLVSLLFGFPLFAHAAVLEALYQVDVPPAESAQESVQLDTATRVMLQRLAGSKVELSKGPLASVMSEPSEVTRRISALDESGAMQVEFDPLLLRDVLTEADLPMLGRNRPGILVWAVQSSTFGDDFLLPGGDMGQALRTAAAYRGVALTQPLADLQDRSSVAETDVLKADQAVLSEASKRYPAEGMLALQVKQDEDVWVLQWTFWLNDQKATGKAQSEDPRQAADELMQALADAVFAQYAVTSVPSDQLTGWRLNIRGVNSLEQFSRLQRMLQQMGTQATPQLVSMRGDEVIFTFDFPGDEAQLQRMLMLDQRLVPVEAPVEPVPEVPEPASPTDPLSEQALASEQQAIEGALQEPLDANAVEPKEAAVPTAPQDNRKSLYYRWR</sequence>
<organism evidence="2">
    <name type="scientific">marine sediment metagenome</name>
    <dbReference type="NCBI Taxonomy" id="412755"/>
    <lineage>
        <taxon>unclassified sequences</taxon>
        <taxon>metagenomes</taxon>
        <taxon>ecological metagenomes</taxon>
    </lineage>
</organism>
<feature type="compositionally biased region" description="Pro residues" evidence="1">
    <location>
        <begin position="329"/>
        <end position="339"/>
    </location>
</feature>
<name>A0A0F9V1V3_9ZZZZ</name>
<dbReference type="EMBL" id="LAZR01000054">
    <property type="protein sequence ID" value="KKN97964.1"/>
    <property type="molecule type" value="Genomic_DNA"/>
</dbReference>
<evidence type="ECO:0000313" key="2">
    <source>
        <dbReference type="EMBL" id="KKN97964.1"/>
    </source>
</evidence>
<proteinExistence type="predicted"/>
<comment type="caution">
    <text evidence="2">The sequence shown here is derived from an EMBL/GenBank/DDBJ whole genome shotgun (WGS) entry which is preliminary data.</text>
</comment>
<evidence type="ECO:0008006" key="3">
    <source>
        <dbReference type="Google" id="ProtNLM"/>
    </source>
</evidence>
<accession>A0A0F9V1V3</accession>
<dbReference type="AlphaFoldDB" id="A0A0F9V1V3"/>
<evidence type="ECO:0000256" key="1">
    <source>
        <dbReference type="SAM" id="MobiDB-lite"/>
    </source>
</evidence>
<protein>
    <recommendedName>
        <fullName evidence="3">DUF2066 domain-containing protein</fullName>
    </recommendedName>
</protein>
<feature type="compositionally biased region" description="Polar residues" evidence="1">
    <location>
        <begin position="341"/>
        <end position="353"/>
    </location>
</feature>
<feature type="region of interest" description="Disordered" evidence="1">
    <location>
        <begin position="329"/>
        <end position="391"/>
    </location>
</feature>
<dbReference type="Pfam" id="PF09839">
    <property type="entry name" value="DUF2066"/>
    <property type="match status" value="1"/>
</dbReference>
<dbReference type="InterPro" id="IPR018642">
    <property type="entry name" value="DUF2066"/>
</dbReference>
<reference evidence="2" key="1">
    <citation type="journal article" date="2015" name="Nature">
        <title>Complex archaea that bridge the gap between prokaryotes and eukaryotes.</title>
        <authorList>
            <person name="Spang A."/>
            <person name="Saw J.H."/>
            <person name="Jorgensen S.L."/>
            <person name="Zaremba-Niedzwiedzka K."/>
            <person name="Martijn J."/>
            <person name="Lind A.E."/>
            <person name="van Eijk R."/>
            <person name="Schleper C."/>
            <person name="Guy L."/>
            <person name="Ettema T.J."/>
        </authorList>
    </citation>
    <scope>NUCLEOTIDE SEQUENCE</scope>
</reference>
<gene>
    <name evidence="2" type="ORF">LCGC14_0151620</name>
</gene>